<dbReference type="Gene3D" id="3.60.21.10">
    <property type="match status" value="1"/>
</dbReference>
<name>A0A1A9WKR9_9MUSC</name>
<organism evidence="2 3">
    <name type="scientific">Glossina brevipalpis</name>
    <dbReference type="NCBI Taxonomy" id="37001"/>
    <lineage>
        <taxon>Eukaryota</taxon>
        <taxon>Metazoa</taxon>
        <taxon>Ecdysozoa</taxon>
        <taxon>Arthropoda</taxon>
        <taxon>Hexapoda</taxon>
        <taxon>Insecta</taxon>
        <taxon>Pterygota</taxon>
        <taxon>Neoptera</taxon>
        <taxon>Endopterygota</taxon>
        <taxon>Diptera</taxon>
        <taxon>Brachycera</taxon>
        <taxon>Muscomorpha</taxon>
        <taxon>Hippoboscoidea</taxon>
        <taxon>Glossinidae</taxon>
        <taxon>Glossina</taxon>
    </lineage>
</organism>
<feature type="domain" description="Serine/threonine specific protein phosphatases" evidence="1">
    <location>
        <begin position="1"/>
        <end position="139"/>
    </location>
</feature>
<dbReference type="InterPro" id="IPR006186">
    <property type="entry name" value="Ser/Thr-sp_prot-phosphatase"/>
</dbReference>
<accession>A0A1A9WKR9</accession>
<dbReference type="PANTHER" id="PTHR45673">
    <property type="entry name" value="SERINE/THREONINE-PROTEIN PHOSPHATASE 2B CATALYTIC SUBUNIT 1-RELATED"/>
    <property type="match status" value="1"/>
</dbReference>
<dbReference type="GO" id="GO:0033192">
    <property type="term" value="F:calmodulin-dependent protein phosphatase activity"/>
    <property type="evidence" value="ECO:0007669"/>
    <property type="project" value="InterPro"/>
</dbReference>
<dbReference type="SMART" id="SM00156">
    <property type="entry name" value="PP2Ac"/>
    <property type="match status" value="1"/>
</dbReference>
<dbReference type="AlphaFoldDB" id="A0A1A9WKR9"/>
<evidence type="ECO:0000259" key="1">
    <source>
        <dbReference type="SMART" id="SM00156"/>
    </source>
</evidence>
<dbReference type="VEuPathDB" id="VectorBase:GBRI023256"/>
<dbReference type="SUPFAM" id="SSF56300">
    <property type="entry name" value="Metallo-dependent phosphatases"/>
    <property type="match status" value="1"/>
</dbReference>
<dbReference type="InterPro" id="IPR029052">
    <property type="entry name" value="Metallo-depent_PP-like"/>
</dbReference>
<dbReference type="Proteomes" id="UP000091820">
    <property type="component" value="Unassembled WGS sequence"/>
</dbReference>
<evidence type="ECO:0000313" key="2">
    <source>
        <dbReference type="EnsemblMetazoa" id="GBRI023256-PA"/>
    </source>
</evidence>
<dbReference type="PRINTS" id="PR00114">
    <property type="entry name" value="STPHPHTASE"/>
</dbReference>
<reference evidence="3" key="1">
    <citation type="submission" date="2014-03" db="EMBL/GenBank/DDBJ databases">
        <authorList>
            <person name="Aksoy S."/>
            <person name="Warren W."/>
            <person name="Wilson R.K."/>
        </authorList>
    </citation>
    <scope>NUCLEOTIDE SEQUENCE [LARGE SCALE GENOMIC DNA]</scope>
    <source>
        <strain evidence="3">IAEA</strain>
    </source>
</reference>
<keyword evidence="3" id="KW-1185">Reference proteome</keyword>
<proteinExistence type="predicted"/>
<reference evidence="2" key="2">
    <citation type="submission" date="2020-05" db="UniProtKB">
        <authorList>
            <consortium name="EnsemblMetazoa"/>
        </authorList>
    </citation>
    <scope>IDENTIFICATION</scope>
    <source>
        <strain evidence="2">IAEA</strain>
    </source>
</reference>
<dbReference type="GO" id="GO:0097720">
    <property type="term" value="P:calcineurin-mediated signaling"/>
    <property type="evidence" value="ECO:0007669"/>
    <property type="project" value="InterPro"/>
</dbReference>
<sequence>MRRTLSLSPQPKNFNSSSFLEKYLVFIIKYKNNKKNSDFYTHSSVRRCSSVYSYAACCDFLQNNNLHSIIRAHEAQDVGYRMYHKSQTTGFPSLITIFSAPNYLDVYNNKADVLKNENNLMNIYQFNCSPLPPVRASQFRGCVHLSPVYGPFPTLEGILNSATTEARELTHSPMMTHVSFDEQQQTAFIAKYKSNKIILNLTQFTTEFKTNFEHSSSDTNKLEPLFTRQWAGASSRSNNSNKCHRTSWIYSFKAGIHVKPVSDVCIVQHKKL</sequence>
<dbReference type="STRING" id="37001.A0A1A9WKR9"/>
<evidence type="ECO:0000313" key="3">
    <source>
        <dbReference type="Proteomes" id="UP000091820"/>
    </source>
</evidence>
<dbReference type="EnsemblMetazoa" id="GBRI023256-RA">
    <property type="protein sequence ID" value="GBRI023256-PA"/>
    <property type="gene ID" value="GBRI023256"/>
</dbReference>
<dbReference type="InterPro" id="IPR043360">
    <property type="entry name" value="PP2B"/>
</dbReference>
<protein>
    <recommendedName>
        <fullName evidence="1">Serine/threonine specific protein phosphatases domain-containing protein</fullName>
    </recommendedName>
</protein>